<dbReference type="FunFam" id="4.10.410.10:FF:000020">
    <property type="entry name" value="Collagen, type VI, alpha 3"/>
    <property type="match status" value="3"/>
</dbReference>
<keyword evidence="2" id="KW-0722">Serine protease inhibitor</keyword>
<dbReference type="CDD" id="cd22635">
    <property type="entry name" value="Kunitz_papilin"/>
    <property type="match status" value="1"/>
</dbReference>
<evidence type="ECO:0000313" key="5">
    <source>
        <dbReference type="Ensembl" id="ENSSPAP00000022809.1"/>
    </source>
</evidence>
<protein>
    <recommendedName>
        <fullName evidence="4">BPTI/Kunitz inhibitor domain-containing protein</fullName>
    </recommendedName>
</protein>
<dbReference type="PROSITE" id="PS50279">
    <property type="entry name" value="BPTI_KUNITZ_2"/>
    <property type="match status" value="3"/>
</dbReference>
<organism evidence="5">
    <name type="scientific">Stegastes partitus</name>
    <name type="common">bicolor damselfish</name>
    <dbReference type="NCBI Taxonomy" id="144197"/>
    <lineage>
        <taxon>Eukaryota</taxon>
        <taxon>Metazoa</taxon>
        <taxon>Chordata</taxon>
        <taxon>Craniata</taxon>
        <taxon>Vertebrata</taxon>
        <taxon>Euteleostomi</taxon>
        <taxon>Actinopterygii</taxon>
        <taxon>Neopterygii</taxon>
        <taxon>Teleostei</taxon>
        <taxon>Neoteleostei</taxon>
        <taxon>Acanthomorphata</taxon>
        <taxon>Ovalentaria</taxon>
        <taxon>Pomacentridae</taxon>
        <taxon>Stegastes</taxon>
    </lineage>
</organism>
<name>A0A3B5AYD5_9TELE</name>
<feature type="domain" description="BPTI/Kunitz inhibitor" evidence="4">
    <location>
        <begin position="30"/>
        <end position="80"/>
    </location>
</feature>
<dbReference type="Gene3D" id="4.10.410.10">
    <property type="entry name" value="Pancreatic trypsin inhibitor Kunitz domain"/>
    <property type="match status" value="3"/>
</dbReference>
<evidence type="ECO:0000256" key="2">
    <source>
        <dbReference type="ARBA" id="ARBA00022900"/>
    </source>
</evidence>
<feature type="domain" description="BPTI/Kunitz inhibitor" evidence="4">
    <location>
        <begin position="80"/>
        <end position="141"/>
    </location>
</feature>
<dbReference type="GO" id="GO:0004867">
    <property type="term" value="F:serine-type endopeptidase inhibitor activity"/>
    <property type="evidence" value="ECO:0007669"/>
    <property type="project" value="UniProtKB-KW"/>
</dbReference>
<dbReference type="AlphaFoldDB" id="A0A3B5AYD5"/>
<keyword evidence="1" id="KW-0646">Protease inhibitor</keyword>
<dbReference type="PRINTS" id="PR00759">
    <property type="entry name" value="BASICPTASE"/>
</dbReference>
<evidence type="ECO:0000256" key="3">
    <source>
        <dbReference type="ARBA" id="ARBA00023157"/>
    </source>
</evidence>
<dbReference type="InterPro" id="IPR002223">
    <property type="entry name" value="Kunitz_BPTI"/>
</dbReference>
<dbReference type="CDD" id="cd22631">
    <property type="entry name" value="Kunitz_collagen_alpha6_VI-like"/>
    <property type="match status" value="2"/>
</dbReference>
<evidence type="ECO:0000256" key="1">
    <source>
        <dbReference type="ARBA" id="ARBA00022690"/>
    </source>
</evidence>
<keyword evidence="3" id="KW-1015">Disulfide bond</keyword>
<sequence>VIQFLNLLKSCRCGDHPLVQIFELNVINICLLKGDAGSCQDYTLMWFYDSKRGVCSRFWYGGCGGNKNRFMTQKECEKLCLFLPHTDNKNRNLVESRISCADFVQVWFFDKHIGACSPFWYGGCGGNANRFNTEHECFRTCVAHSKRYLVSELIQTCQQIVPQVSDLIVSSPFCSLCLCPDACFLSQDQGSCQNYSMMWFFDTEQNECARFWYGGCGGNENRFKTQEECENLCLTKSR</sequence>
<dbReference type="SUPFAM" id="SSF57362">
    <property type="entry name" value="BPTI-like"/>
    <property type="match status" value="3"/>
</dbReference>
<dbReference type="PROSITE" id="PS00280">
    <property type="entry name" value="BPTI_KUNITZ_1"/>
    <property type="match status" value="3"/>
</dbReference>
<dbReference type="Ensembl" id="ENSSPAT00000023174.1">
    <property type="protein sequence ID" value="ENSSPAP00000022809.1"/>
    <property type="gene ID" value="ENSSPAG00000017187.1"/>
</dbReference>
<dbReference type="GO" id="GO:0005615">
    <property type="term" value="C:extracellular space"/>
    <property type="evidence" value="ECO:0007669"/>
    <property type="project" value="TreeGrafter"/>
</dbReference>
<feature type="domain" description="BPTI/Kunitz inhibitor" evidence="4">
    <location>
        <begin position="183"/>
        <end position="233"/>
    </location>
</feature>
<reference evidence="5" key="1">
    <citation type="submission" date="2023-09" db="UniProtKB">
        <authorList>
            <consortium name="Ensembl"/>
        </authorList>
    </citation>
    <scope>IDENTIFICATION</scope>
</reference>
<dbReference type="InterPro" id="IPR036880">
    <property type="entry name" value="Kunitz_BPTI_sf"/>
</dbReference>
<evidence type="ECO:0000259" key="4">
    <source>
        <dbReference type="PROSITE" id="PS50279"/>
    </source>
</evidence>
<dbReference type="PANTHER" id="PTHR10083:SF328">
    <property type="entry name" value="TISSUE FACTOR PATHWAY INHIBITOR"/>
    <property type="match status" value="1"/>
</dbReference>
<proteinExistence type="predicted"/>
<dbReference type="GeneTree" id="ENSGT00940000169773"/>
<dbReference type="Pfam" id="PF00014">
    <property type="entry name" value="Kunitz_BPTI"/>
    <property type="match status" value="3"/>
</dbReference>
<dbReference type="PANTHER" id="PTHR10083">
    <property type="entry name" value="KUNITZ-TYPE PROTEASE INHIBITOR-RELATED"/>
    <property type="match status" value="1"/>
</dbReference>
<dbReference type="InterPro" id="IPR050098">
    <property type="entry name" value="TFPI/VKTCI-like"/>
</dbReference>
<accession>A0A3B5AYD5</accession>
<dbReference type="SMART" id="SM00131">
    <property type="entry name" value="KU"/>
    <property type="match status" value="3"/>
</dbReference>
<dbReference type="InterPro" id="IPR020901">
    <property type="entry name" value="Prtase_inh_Kunz-CS"/>
</dbReference>